<name>A0A3N2PQD8_SODAK</name>
<dbReference type="OrthoDB" id="5242458at2759"/>
<dbReference type="AlphaFoldDB" id="A0A3N2PQD8"/>
<proteinExistence type="predicted"/>
<dbReference type="Proteomes" id="UP000272025">
    <property type="component" value="Unassembled WGS sequence"/>
</dbReference>
<evidence type="ECO:0000256" key="1">
    <source>
        <dbReference type="SAM" id="MobiDB-lite"/>
    </source>
</evidence>
<dbReference type="RefSeq" id="XP_028464456.1">
    <property type="nucleotide sequence ID" value="XM_028613599.1"/>
</dbReference>
<accession>A0A3N2PQD8</accession>
<feature type="region of interest" description="Disordered" evidence="1">
    <location>
        <begin position="276"/>
        <end position="307"/>
    </location>
</feature>
<dbReference type="EMBL" id="ML119059">
    <property type="protein sequence ID" value="ROT36650.1"/>
    <property type="molecule type" value="Genomic_DNA"/>
</dbReference>
<evidence type="ECO:0000313" key="2">
    <source>
        <dbReference type="EMBL" id="ROT36650.1"/>
    </source>
</evidence>
<evidence type="ECO:0000313" key="3">
    <source>
        <dbReference type="Proteomes" id="UP000272025"/>
    </source>
</evidence>
<gene>
    <name evidence="2" type="ORF">SODALDRAFT_352585</name>
</gene>
<protein>
    <submittedName>
        <fullName evidence="2">Uncharacterized protein</fullName>
    </submittedName>
</protein>
<reference evidence="2 3" key="1">
    <citation type="journal article" date="2018" name="Mol. Ecol.">
        <title>The obligate alkalophilic soda-lake fungus Sodiomyces alkalinus has shifted to a protein diet.</title>
        <authorList>
            <person name="Grum-Grzhimaylo A.A."/>
            <person name="Falkoski D.L."/>
            <person name="van den Heuvel J."/>
            <person name="Valero-Jimenez C.A."/>
            <person name="Min B."/>
            <person name="Choi I.G."/>
            <person name="Lipzen A."/>
            <person name="Daum C.G."/>
            <person name="Aanen D.K."/>
            <person name="Tsang A."/>
            <person name="Henrissat B."/>
            <person name="Bilanenko E.N."/>
            <person name="de Vries R.P."/>
            <person name="van Kan J.A.L."/>
            <person name="Grigoriev I.V."/>
            <person name="Debets A.J.M."/>
        </authorList>
    </citation>
    <scope>NUCLEOTIDE SEQUENCE [LARGE SCALE GENOMIC DNA]</scope>
    <source>
        <strain evidence="2 3">F11</strain>
    </source>
</reference>
<dbReference type="GeneID" id="39582077"/>
<organism evidence="2 3">
    <name type="scientific">Sodiomyces alkalinus (strain CBS 110278 / VKM F-3762 / F11)</name>
    <name type="common">Alkaliphilic filamentous fungus</name>
    <dbReference type="NCBI Taxonomy" id="1314773"/>
    <lineage>
        <taxon>Eukaryota</taxon>
        <taxon>Fungi</taxon>
        <taxon>Dikarya</taxon>
        <taxon>Ascomycota</taxon>
        <taxon>Pezizomycotina</taxon>
        <taxon>Sordariomycetes</taxon>
        <taxon>Hypocreomycetidae</taxon>
        <taxon>Glomerellales</taxon>
        <taxon>Plectosphaerellaceae</taxon>
        <taxon>Sodiomyces</taxon>
    </lineage>
</organism>
<sequence length="307" mass="36204">MIRRLSLVLSGRTSLRATFSDTFHPTLRTPPQRARRHYVTKESTNWAEELRPIFRGLEQSTRKVFLLTLNKSWMGNTVGLYLRNSQGPENEWIRDLARKRFQTNCNTWKSRTMYSLKAHVLKLERDSPVMFGREKDIRNLQDFLNKSFNPDTFEVLFVFCRGWITIAGSDIRVRRWCLYIYVELCMTIKRHLMWKRDIASGVPTDTRTMDWRWCLMRFSKIRHAEQSQHYVVDDITLVKSVKRSELPRSSMEKEDFLDFDEDEFAFRPRDRDFETHSMILPSTNQGNASGEGAQDSDDAIPDVAGMQ</sequence>
<keyword evidence="3" id="KW-1185">Reference proteome</keyword>